<dbReference type="EMBL" id="AOHU01000103">
    <property type="protein sequence ID" value="ELY25020.1"/>
    <property type="molecule type" value="Genomic_DNA"/>
</dbReference>
<gene>
    <name evidence="2" type="ORF">C498_17608</name>
</gene>
<evidence type="ECO:0000313" key="2">
    <source>
        <dbReference type="EMBL" id="ELY25020.1"/>
    </source>
</evidence>
<name>A0A384LDW3_HALVD</name>
<dbReference type="OrthoDB" id="242474at2157"/>
<feature type="transmembrane region" description="Helical" evidence="1">
    <location>
        <begin position="350"/>
        <end position="368"/>
    </location>
</feature>
<feature type="transmembrane region" description="Helical" evidence="1">
    <location>
        <begin position="322"/>
        <end position="344"/>
    </location>
</feature>
<feature type="transmembrane region" description="Helical" evidence="1">
    <location>
        <begin position="297"/>
        <end position="315"/>
    </location>
</feature>
<reference evidence="2 3" key="2">
    <citation type="journal article" date="2014" name="PLoS Genet.">
        <title>Phylogenetically driven sequencing of extremely halophilic archaea reveals strategies for static and dynamic osmo-response.</title>
        <authorList>
            <person name="Becker E.A."/>
            <person name="Seitzer P.M."/>
            <person name="Tritt A."/>
            <person name="Larsen D."/>
            <person name="Krusor M."/>
            <person name="Yao A.I."/>
            <person name="Wu D."/>
            <person name="Madern D."/>
            <person name="Eisen J.A."/>
            <person name="Darling A.E."/>
            <person name="Facciotti M.T."/>
        </authorList>
    </citation>
    <scope>NUCLEOTIDE SEQUENCE [LARGE SCALE GENOMIC DNA]</scope>
    <source>
        <strain evidence="3">ATCC 29605 / DSM 3757 / JCM 8879 / NBRC 14742 / NCIMB 2012 / VKM B-1768 / DS2</strain>
    </source>
</reference>
<keyword evidence="1" id="KW-0472">Membrane</keyword>
<feature type="transmembrane region" description="Helical" evidence="1">
    <location>
        <begin position="380"/>
        <end position="397"/>
    </location>
</feature>
<feature type="transmembrane region" description="Helical" evidence="1">
    <location>
        <begin position="274"/>
        <end position="291"/>
    </location>
</feature>
<dbReference type="GeneID" id="8924870"/>
<feature type="transmembrane region" description="Helical" evidence="1">
    <location>
        <begin position="403"/>
        <end position="426"/>
    </location>
</feature>
<proteinExistence type="predicted"/>
<evidence type="ECO:0000256" key="1">
    <source>
        <dbReference type="SAM" id="Phobius"/>
    </source>
</evidence>
<feature type="transmembrane region" description="Helical" evidence="1">
    <location>
        <begin position="236"/>
        <end position="254"/>
    </location>
</feature>
<organism evidence="2 3">
    <name type="scientific">Haloferax volcanii (strain ATCC 29605 / DSM 3757 / JCM 8879 / NBRC 14742 / NCIMB 2012 / VKM B-1768 / DS2)</name>
    <name type="common">Halobacterium volcanii</name>
    <dbReference type="NCBI Taxonomy" id="309800"/>
    <lineage>
        <taxon>Archaea</taxon>
        <taxon>Methanobacteriati</taxon>
        <taxon>Methanobacteriota</taxon>
        <taxon>Stenosarchaea group</taxon>
        <taxon>Halobacteria</taxon>
        <taxon>Halobacteriales</taxon>
        <taxon>Haloferacaceae</taxon>
        <taxon>Haloferax</taxon>
    </lineage>
</organism>
<comment type="caution">
    <text evidence="2">The sequence shown here is derived from an EMBL/GenBank/DDBJ whole genome shotgun (WGS) entry which is preliminary data.</text>
</comment>
<dbReference type="AlphaFoldDB" id="A0A384LDW3"/>
<keyword evidence="1" id="KW-1133">Transmembrane helix</keyword>
<keyword evidence="1" id="KW-0812">Transmembrane</keyword>
<dbReference type="RefSeq" id="WP_004044701.1">
    <property type="nucleotide sequence ID" value="NC_013967.1"/>
</dbReference>
<accession>A0A384LDW3</accession>
<reference evidence="3" key="1">
    <citation type="submission" date="2012-11" db="EMBL/GenBank/DDBJ databases">
        <authorList>
            <person name="Becker E.A."/>
            <person name="Seitzer P."/>
            <person name="Tritt A."/>
            <person name="Larsen D."/>
            <person name="Yao A."/>
            <person name="Wu D."/>
            <person name="Darling A."/>
            <person name="Eisen J.A."/>
            <person name="Facciotti M.T."/>
        </authorList>
    </citation>
    <scope>NUCLEOTIDE SEQUENCE [LARGE SCALE GENOMIC DNA]</scope>
    <source>
        <strain evidence="3">ATCC 29605 / DSM 3757 / JCM 8879 / NBRC 14742 / NCIMB 2012 / VKM B-1768 / DS2</strain>
    </source>
</reference>
<dbReference type="Proteomes" id="UP000011532">
    <property type="component" value="Unassembled WGS sequence"/>
</dbReference>
<evidence type="ECO:0000313" key="3">
    <source>
        <dbReference type="Proteomes" id="UP000011532"/>
    </source>
</evidence>
<sequence length="450" mass="46710">MRSRTLALVTLALLVALAGLPVGNAPAEARPPPEAVCGVCGEAFEEAGDAAGVPLTVESSTLRVRVNDDRSGTWTARVELDGGSAATFRENPEQLDRVVRGTFDDYRVFTDDRRRLETRMDGDTAVVTFEVPEMASRGYGDVLVVDYFHDDGVRGTVYVDADRFTVTGPEGSSLLTAPAETRTNGTAAVWSAADEGASSIGSQTYLTFGPDAGLATTAAAYASLAADSGPGVLTNLAWVAVVPTLVLIVGVLLVRQFDRRFDDERGARRFGPPVAALGVMWGLCLLVVQAFSGSAAAVAWLLALQLVALGVVSAARPEALGFRRLVAAAVGPQVALAVATAISMPGANPWVSFSAFALATAIVLFLPLGYAARRGGSTRLLSLAIVAAPTAFALPMVPVGGYGVLFVGLLLVVWVLVTLATGSLVYRLGWALGGRTGDRRPSGGTTDAAT</sequence>
<protein>
    <submittedName>
        <fullName evidence="2">Uncharacterized protein</fullName>
    </submittedName>
</protein>